<dbReference type="InterPro" id="IPR002904">
    <property type="entry name" value="Lys-tRNA-ligase"/>
</dbReference>
<keyword evidence="6 10" id="KW-0067">ATP-binding</keyword>
<evidence type="ECO:0000256" key="8">
    <source>
        <dbReference type="ARBA" id="ARBA00023146"/>
    </source>
</evidence>
<reference evidence="11" key="2">
    <citation type="submission" date="2020-09" db="EMBL/GenBank/DDBJ databases">
        <authorList>
            <person name="Sun Q."/>
            <person name="Kim S."/>
        </authorList>
    </citation>
    <scope>NUCLEOTIDE SEQUENCE</scope>
    <source>
        <strain evidence="11">KCTC 42590</strain>
    </source>
</reference>
<keyword evidence="3 10" id="KW-0963">Cytoplasm</keyword>
<dbReference type="PANTHER" id="PTHR37940">
    <property type="entry name" value="LYSINE--TRNA LIGASE"/>
    <property type="match status" value="1"/>
</dbReference>
<comment type="subcellular location">
    <subcellularLocation>
        <location evidence="1 10">Cytoplasm</location>
    </subcellularLocation>
</comment>
<dbReference type="HAMAP" id="MF_00177">
    <property type="entry name" value="Lys_tRNA_synth_class1"/>
    <property type="match status" value="1"/>
</dbReference>
<keyword evidence="7 10" id="KW-0648">Protein biosynthesis</keyword>
<keyword evidence="8 10" id="KW-0030">Aminoacyl-tRNA synthetase</keyword>
<keyword evidence="5 10" id="KW-0547">Nucleotide-binding</keyword>
<dbReference type="EMBL" id="BNCI01000001">
    <property type="protein sequence ID" value="GHF15676.1"/>
    <property type="molecule type" value="Genomic_DNA"/>
</dbReference>
<evidence type="ECO:0000313" key="11">
    <source>
        <dbReference type="EMBL" id="GHF15676.1"/>
    </source>
</evidence>
<dbReference type="GO" id="GO:0004824">
    <property type="term" value="F:lysine-tRNA ligase activity"/>
    <property type="evidence" value="ECO:0007669"/>
    <property type="project" value="UniProtKB-UniRule"/>
</dbReference>
<protein>
    <recommendedName>
        <fullName evidence="10">Lysine--tRNA ligase</fullName>
        <ecNumber evidence="10">6.1.1.6</ecNumber>
    </recommendedName>
    <alternativeName>
        <fullName evidence="10">Lysyl-tRNA synthetase</fullName>
        <shortName evidence="10">LysRS</shortName>
    </alternativeName>
</protein>
<evidence type="ECO:0000256" key="2">
    <source>
        <dbReference type="ARBA" id="ARBA00005594"/>
    </source>
</evidence>
<dbReference type="RefSeq" id="WP_191250188.1">
    <property type="nucleotide sequence ID" value="NZ_BNCI01000001.1"/>
</dbReference>
<evidence type="ECO:0000256" key="6">
    <source>
        <dbReference type="ARBA" id="ARBA00022840"/>
    </source>
</evidence>
<feature type="short sequence motif" description="'HIGH' region" evidence="10">
    <location>
        <begin position="44"/>
        <end position="52"/>
    </location>
</feature>
<name>A0A919E5R1_9PROT</name>
<evidence type="ECO:0000256" key="1">
    <source>
        <dbReference type="ARBA" id="ARBA00004496"/>
    </source>
</evidence>
<dbReference type="GO" id="GO:0005524">
    <property type="term" value="F:ATP binding"/>
    <property type="evidence" value="ECO:0007669"/>
    <property type="project" value="UniProtKB-UniRule"/>
</dbReference>
<reference evidence="11" key="1">
    <citation type="journal article" date="2014" name="Int. J. Syst. Evol. Microbiol.">
        <title>Complete genome sequence of Corynebacterium casei LMG S-19264T (=DSM 44701T), isolated from a smear-ripened cheese.</title>
        <authorList>
            <consortium name="US DOE Joint Genome Institute (JGI-PGF)"/>
            <person name="Walter F."/>
            <person name="Albersmeier A."/>
            <person name="Kalinowski J."/>
            <person name="Ruckert C."/>
        </authorList>
    </citation>
    <scope>NUCLEOTIDE SEQUENCE</scope>
    <source>
        <strain evidence="11">KCTC 42590</strain>
    </source>
</reference>
<accession>A0A919E5R1</accession>
<evidence type="ECO:0000256" key="10">
    <source>
        <dbReference type="HAMAP-Rule" id="MF_00177"/>
    </source>
</evidence>
<dbReference type="InterPro" id="IPR008925">
    <property type="entry name" value="aa_tRNA-synth_I_cd-bd_sf"/>
</dbReference>
<dbReference type="InterPro" id="IPR001412">
    <property type="entry name" value="aa-tRNA-synth_I_CS"/>
</dbReference>
<gene>
    <name evidence="10 11" type="primary">lysS</name>
    <name evidence="11" type="ORF">GCM10017044_07330</name>
</gene>
<dbReference type="PANTHER" id="PTHR37940:SF1">
    <property type="entry name" value="LYSINE--TRNA LIGASE"/>
    <property type="match status" value="1"/>
</dbReference>
<dbReference type="Proteomes" id="UP000630923">
    <property type="component" value="Unassembled WGS sequence"/>
</dbReference>
<evidence type="ECO:0000256" key="7">
    <source>
        <dbReference type="ARBA" id="ARBA00022917"/>
    </source>
</evidence>
<evidence type="ECO:0000256" key="5">
    <source>
        <dbReference type="ARBA" id="ARBA00022741"/>
    </source>
</evidence>
<dbReference type="PROSITE" id="PS00178">
    <property type="entry name" value="AA_TRNA_LIGASE_I"/>
    <property type="match status" value="1"/>
</dbReference>
<evidence type="ECO:0000256" key="9">
    <source>
        <dbReference type="ARBA" id="ARBA00048573"/>
    </source>
</evidence>
<comment type="similarity">
    <text evidence="2 10">Belongs to the class-I aminoacyl-tRNA synthetase family.</text>
</comment>
<proteinExistence type="inferred from homology"/>
<comment type="catalytic activity">
    <reaction evidence="9 10">
        <text>tRNA(Lys) + L-lysine + ATP = L-lysyl-tRNA(Lys) + AMP + diphosphate</text>
        <dbReference type="Rhea" id="RHEA:20792"/>
        <dbReference type="Rhea" id="RHEA-COMP:9696"/>
        <dbReference type="Rhea" id="RHEA-COMP:9697"/>
        <dbReference type="ChEBI" id="CHEBI:30616"/>
        <dbReference type="ChEBI" id="CHEBI:32551"/>
        <dbReference type="ChEBI" id="CHEBI:33019"/>
        <dbReference type="ChEBI" id="CHEBI:78442"/>
        <dbReference type="ChEBI" id="CHEBI:78529"/>
        <dbReference type="ChEBI" id="CHEBI:456215"/>
        <dbReference type="EC" id="6.1.1.6"/>
    </reaction>
</comment>
<dbReference type="NCBIfam" id="NF001968">
    <property type="entry name" value="PRK00750.1-2"/>
    <property type="match status" value="1"/>
</dbReference>
<comment type="caution">
    <text evidence="11">The sequence shown here is derived from an EMBL/GenBank/DDBJ whole genome shotgun (WGS) entry which is preliminary data.</text>
</comment>
<evidence type="ECO:0000256" key="4">
    <source>
        <dbReference type="ARBA" id="ARBA00022598"/>
    </source>
</evidence>
<keyword evidence="12" id="KW-1185">Reference proteome</keyword>
<organism evidence="11 12">
    <name type="scientific">Kordiimonas sediminis</name>
    <dbReference type="NCBI Taxonomy" id="1735581"/>
    <lineage>
        <taxon>Bacteria</taxon>
        <taxon>Pseudomonadati</taxon>
        <taxon>Pseudomonadota</taxon>
        <taxon>Alphaproteobacteria</taxon>
        <taxon>Kordiimonadales</taxon>
        <taxon>Kordiimonadaceae</taxon>
        <taxon>Kordiimonas</taxon>
    </lineage>
</organism>
<dbReference type="SUPFAM" id="SSF48163">
    <property type="entry name" value="An anticodon-binding domain of class I aminoacyl-tRNA synthetases"/>
    <property type="match status" value="1"/>
</dbReference>
<dbReference type="InterPro" id="IPR020751">
    <property type="entry name" value="aa-tRNA-synth_I_codon-bd_sub2"/>
</dbReference>
<keyword evidence="4 10" id="KW-0436">Ligase</keyword>
<dbReference type="Pfam" id="PF01921">
    <property type="entry name" value="tRNA-synt_1f"/>
    <property type="match status" value="1"/>
</dbReference>
<evidence type="ECO:0000256" key="3">
    <source>
        <dbReference type="ARBA" id="ARBA00022490"/>
    </source>
</evidence>
<dbReference type="SUPFAM" id="SSF52374">
    <property type="entry name" value="Nucleotidylyl transferase"/>
    <property type="match status" value="1"/>
</dbReference>
<sequence>MTGNIDLALGSKAWPFVEAEKLVKRYKKNPPEKGYVLFETGYGPSGLPHIGTFGEVARTTMVMRAFQELCDIPTKLICFSDDMDGLRKVPDNIPNKELIAPALGKPLTQVPDPFGTHNSFGEHNNARLCSFLDQFGFTYEFYSATKCYAAGMFDDTLIKICQNYDKILKVMLPTLGEERQATYSPFLPVCPDTGIVLQVPVEIVDADQGVIAYTNEAGDRVETSVTGGKVKCQWKVDWAMRWVALNVDYEMSGKDLSESVKLSSAICRILGATPPENLTYELFLDDKGQKISKSKGNGLSIEEWLAYASPESLALYMFQSPRKAKRLYFDVIPKAVDEYYTFMDKYQEQELADQYKNPAWHIHNGNVPEVKMPVSFALLLNLVSAANADNKDALWGFISRYVDGATADAYPELDRIMEYAIKYYEDFVLPAKAFRNPTDQERQAFESLTARLKALDPDEQDSEIIMTEVYSAGKDAGFENLRDWFKACYEVLLGQSQGPRMGGFIALYGIDKTLALIEEKVK</sequence>
<dbReference type="AlphaFoldDB" id="A0A919E5R1"/>
<dbReference type="Gene3D" id="3.40.50.620">
    <property type="entry name" value="HUPs"/>
    <property type="match status" value="2"/>
</dbReference>
<dbReference type="Gene3D" id="1.10.10.350">
    <property type="match status" value="1"/>
</dbReference>
<dbReference type="GO" id="GO:0006430">
    <property type="term" value="P:lysyl-tRNA aminoacylation"/>
    <property type="evidence" value="ECO:0007669"/>
    <property type="project" value="UniProtKB-UniRule"/>
</dbReference>
<dbReference type="NCBIfam" id="TIGR00467">
    <property type="entry name" value="lysS_arch"/>
    <property type="match status" value="1"/>
</dbReference>
<dbReference type="EC" id="6.1.1.6" evidence="10"/>
<feature type="short sequence motif" description="'KMSKS' region" evidence="10">
    <location>
        <begin position="290"/>
        <end position="294"/>
    </location>
</feature>
<dbReference type="InterPro" id="IPR014729">
    <property type="entry name" value="Rossmann-like_a/b/a_fold"/>
</dbReference>
<dbReference type="GO" id="GO:0000049">
    <property type="term" value="F:tRNA binding"/>
    <property type="evidence" value="ECO:0007669"/>
    <property type="project" value="InterPro"/>
</dbReference>
<dbReference type="GO" id="GO:0005737">
    <property type="term" value="C:cytoplasm"/>
    <property type="evidence" value="ECO:0007669"/>
    <property type="project" value="UniProtKB-SubCell"/>
</dbReference>
<feature type="binding site" evidence="10">
    <location>
        <position position="293"/>
    </location>
    <ligand>
        <name>ATP</name>
        <dbReference type="ChEBI" id="CHEBI:30616"/>
    </ligand>
</feature>
<evidence type="ECO:0000313" key="12">
    <source>
        <dbReference type="Proteomes" id="UP000630923"/>
    </source>
</evidence>